<proteinExistence type="predicted"/>
<dbReference type="RefSeq" id="XP_001436098.1">
    <property type="nucleotide sequence ID" value="XM_001436061.1"/>
</dbReference>
<evidence type="ECO:0000313" key="1">
    <source>
        <dbReference type="EMBL" id="CAK68701.1"/>
    </source>
</evidence>
<keyword evidence="2" id="KW-1185">Reference proteome</keyword>
<evidence type="ECO:0000313" key="2">
    <source>
        <dbReference type="Proteomes" id="UP000000600"/>
    </source>
</evidence>
<dbReference type="InParanoid" id="A0CD34"/>
<dbReference type="EMBL" id="CT868062">
    <property type="protein sequence ID" value="CAK68701.1"/>
    <property type="molecule type" value="Genomic_DNA"/>
</dbReference>
<dbReference type="HOGENOM" id="CLU_1790656_0_0_1"/>
<evidence type="ECO:0008006" key="3">
    <source>
        <dbReference type="Google" id="ProtNLM"/>
    </source>
</evidence>
<sequence>MYLYFIIYLIDIAMYHIYNQYRIVDPQISLEQNSHLSTQQFIGPTFKLKFNPLVILSLIWYQNRPKLRPKIIRSIHQKKSRTELKNIQKSFKKNKQNLMKKHELAIDGEDEILQSNLTSYHLVTSFKLCNLIPIVSNEKYQITQN</sequence>
<gene>
    <name evidence="1" type="ORF">GSPATT00037486001</name>
</gene>
<protein>
    <recommendedName>
        <fullName evidence="3">Transmembrane protein</fullName>
    </recommendedName>
</protein>
<dbReference type="GeneID" id="5021883"/>
<dbReference type="AlphaFoldDB" id="A0CD34"/>
<dbReference type="KEGG" id="ptm:GSPATT00037486001"/>
<name>A0CD34_PARTE</name>
<accession>A0CD34</accession>
<dbReference type="Proteomes" id="UP000000600">
    <property type="component" value="Unassembled WGS sequence"/>
</dbReference>
<reference evidence="1 2" key="1">
    <citation type="journal article" date="2006" name="Nature">
        <title>Global trends of whole-genome duplications revealed by the ciliate Paramecium tetraurelia.</title>
        <authorList>
            <consortium name="Genoscope"/>
            <person name="Aury J.-M."/>
            <person name="Jaillon O."/>
            <person name="Duret L."/>
            <person name="Noel B."/>
            <person name="Jubin C."/>
            <person name="Porcel B.M."/>
            <person name="Segurens B."/>
            <person name="Daubin V."/>
            <person name="Anthouard V."/>
            <person name="Aiach N."/>
            <person name="Arnaiz O."/>
            <person name="Billaut A."/>
            <person name="Beisson J."/>
            <person name="Blanc I."/>
            <person name="Bouhouche K."/>
            <person name="Camara F."/>
            <person name="Duharcourt S."/>
            <person name="Guigo R."/>
            <person name="Gogendeau D."/>
            <person name="Katinka M."/>
            <person name="Keller A.-M."/>
            <person name="Kissmehl R."/>
            <person name="Klotz C."/>
            <person name="Koll F."/>
            <person name="Le Moue A."/>
            <person name="Lepere C."/>
            <person name="Malinsky S."/>
            <person name="Nowacki M."/>
            <person name="Nowak J.K."/>
            <person name="Plattner H."/>
            <person name="Poulain J."/>
            <person name="Ruiz F."/>
            <person name="Serrano V."/>
            <person name="Zagulski M."/>
            <person name="Dessen P."/>
            <person name="Betermier M."/>
            <person name="Weissenbach J."/>
            <person name="Scarpelli C."/>
            <person name="Schachter V."/>
            <person name="Sperling L."/>
            <person name="Meyer E."/>
            <person name="Cohen J."/>
            <person name="Wincker P."/>
        </authorList>
    </citation>
    <scope>NUCLEOTIDE SEQUENCE [LARGE SCALE GENOMIC DNA]</scope>
    <source>
        <strain evidence="1 2">Stock d4-2</strain>
    </source>
</reference>
<organism evidence="1 2">
    <name type="scientific">Paramecium tetraurelia</name>
    <dbReference type="NCBI Taxonomy" id="5888"/>
    <lineage>
        <taxon>Eukaryota</taxon>
        <taxon>Sar</taxon>
        <taxon>Alveolata</taxon>
        <taxon>Ciliophora</taxon>
        <taxon>Intramacronucleata</taxon>
        <taxon>Oligohymenophorea</taxon>
        <taxon>Peniculida</taxon>
        <taxon>Parameciidae</taxon>
        <taxon>Paramecium</taxon>
    </lineage>
</organism>